<sequence>MPEIAVVDTSALIALEKINLLDILCRLYDRIIVPEAVANEFGSLNIDCHLVRKVKSPLVKLLVSDLNLGKGESLKTCQKAIRRSAR</sequence>
<dbReference type="AlphaFoldDB" id="A0A0F9B4M9"/>
<gene>
    <name evidence="1" type="ORF">LCGC14_2832450</name>
</gene>
<proteinExistence type="predicted"/>
<comment type="caution">
    <text evidence="1">The sequence shown here is derived from an EMBL/GenBank/DDBJ whole genome shotgun (WGS) entry which is preliminary data.</text>
</comment>
<name>A0A0F9B4M9_9ZZZZ</name>
<evidence type="ECO:0008006" key="2">
    <source>
        <dbReference type="Google" id="ProtNLM"/>
    </source>
</evidence>
<dbReference type="EMBL" id="LAZR01053979">
    <property type="protein sequence ID" value="KKK79541.1"/>
    <property type="molecule type" value="Genomic_DNA"/>
</dbReference>
<evidence type="ECO:0000313" key="1">
    <source>
        <dbReference type="EMBL" id="KKK79541.1"/>
    </source>
</evidence>
<organism evidence="1">
    <name type="scientific">marine sediment metagenome</name>
    <dbReference type="NCBI Taxonomy" id="412755"/>
    <lineage>
        <taxon>unclassified sequences</taxon>
        <taxon>metagenomes</taxon>
        <taxon>ecological metagenomes</taxon>
    </lineage>
</organism>
<accession>A0A0F9B4M9</accession>
<reference evidence="1" key="1">
    <citation type="journal article" date="2015" name="Nature">
        <title>Complex archaea that bridge the gap between prokaryotes and eukaryotes.</title>
        <authorList>
            <person name="Spang A."/>
            <person name="Saw J.H."/>
            <person name="Jorgensen S.L."/>
            <person name="Zaremba-Niedzwiedzka K."/>
            <person name="Martijn J."/>
            <person name="Lind A.E."/>
            <person name="van Eijk R."/>
            <person name="Schleper C."/>
            <person name="Guy L."/>
            <person name="Ettema T.J."/>
        </authorList>
    </citation>
    <scope>NUCLEOTIDE SEQUENCE</scope>
</reference>
<dbReference type="Pfam" id="PF11848">
    <property type="entry name" value="DUF3368"/>
    <property type="match status" value="1"/>
</dbReference>
<dbReference type="InterPro" id="IPR021799">
    <property type="entry name" value="PIN-like_prokaryotic"/>
</dbReference>
<protein>
    <recommendedName>
        <fullName evidence="2">PIN domain-containing protein</fullName>
    </recommendedName>
</protein>